<dbReference type="InterPro" id="IPR021362">
    <property type="entry name" value="DUF2834"/>
</dbReference>
<dbReference type="AlphaFoldDB" id="A0A9X2LEI8"/>
<feature type="transmembrane region" description="Helical" evidence="1">
    <location>
        <begin position="12"/>
        <end position="36"/>
    </location>
</feature>
<dbReference type="Proteomes" id="UP001142374">
    <property type="component" value="Unassembled WGS sequence"/>
</dbReference>
<accession>A0A9X2LEI8</accession>
<feature type="transmembrane region" description="Helical" evidence="1">
    <location>
        <begin position="66"/>
        <end position="84"/>
    </location>
</feature>
<dbReference type="EMBL" id="JANIID010000004">
    <property type="protein sequence ID" value="MCQ8769477.1"/>
    <property type="molecule type" value="Genomic_DNA"/>
</dbReference>
<reference evidence="2" key="1">
    <citation type="submission" date="2022-06" db="EMBL/GenBank/DDBJ databases">
        <title>WGS of actinobacteria.</title>
        <authorList>
            <person name="Thawai C."/>
        </authorList>
    </citation>
    <scope>NUCLEOTIDE SEQUENCE</scope>
    <source>
        <strain evidence="2">AA8</strain>
    </source>
</reference>
<keyword evidence="3" id="KW-1185">Reference proteome</keyword>
<keyword evidence="1" id="KW-1133">Transmembrane helix</keyword>
<keyword evidence="1" id="KW-0472">Membrane</keyword>
<organism evidence="2 3">
    <name type="scientific">Streptomyces telluris</name>
    <dbReference type="NCBI Taxonomy" id="2720021"/>
    <lineage>
        <taxon>Bacteria</taxon>
        <taxon>Bacillati</taxon>
        <taxon>Actinomycetota</taxon>
        <taxon>Actinomycetes</taxon>
        <taxon>Kitasatosporales</taxon>
        <taxon>Streptomycetaceae</taxon>
        <taxon>Streptomyces</taxon>
    </lineage>
</organism>
<sequence length="146" mass="15601">MRLGEVRGRDRALCVFYALFALVGLVAMGALAVAFVRRAIDDGADGAVGVIRHFLHDALTNLASQFIYADLVLIWLGLAAFMIVESRRLGIRYVWAYIVGAPALALCVSFAVFMYVRQLKIAAAGEEGRRPAAGAAARGVMSGAGR</sequence>
<feature type="transmembrane region" description="Helical" evidence="1">
    <location>
        <begin position="96"/>
        <end position="116"/>
    </location>
</feature>
<dbReference type="RefSeq" id="WP_168092628.1">
    <property type="nucleotide sequence ID" value="NZ_JAATER010000085.1"/>
</dbReference>
<evidence type="ECO:0000256" key="1">
    <source>
        <dbReference type="SAM" id="Phobius"/>
    </source>
</evidence>
<evidence type="ECO:0000313" key="2">
    <source>
        <dbReference type="EMBL" id="MCQ8769477.1"/>
    </source>
</evidence>
<proteinExistence type="predicted"/>
<keyword evidence="1" id="KW-0812">Transmembrane</keyword>
<dbReference type="Pfam" id="PF11196">
    <property type="entry name" value="DUF2834"/>
    <property type="match status" value="1"/>
</dbReference>
<name>A0A9X2LEI8_9ACTN</name>
<evidence type="ECO:0000313" key="3">
    <source>
        <dbReference type="Proteomes" id="UP001142374"/>
    </source>
</evidence>
<gene>
    <name evidence="2" type="ORF">NQU55_06740</name>
</gene>
<protein>
    <submittedName>
        <fullName evidence="2">DUF2834 domain-containing protein</fullName>
    </submittedName>
</protein>
<comment type="caution">
    <text evidence="2">The sequence shown here is derived from an EMBL/GenBank/DDBJ whole genome shotgun (WGS) entry which is preliminary data.</text>
</comment>